<gene>
    <name evidence="3" type="ordered locus">Sfum_1290</name>
</gene>
<dbReference type="Gene3D" id="3.40.50.620">
    <property type="entry name" value="HUPs"/>
    <property type="match status" value="2"/>
</dbReference>
<keyword evidence="4" id="KW-1185">Reference proteome</keyword>
<accession>A0LHT0</accession>
<dbReference type="InParanoid" id="A0LHT0"/>
<dbReference type="SUPFAM" id="SSF52402">
    <property type="entry name" value="Adenine nucleotide alpha hydrolases-like"/>
    <property type="match status" value="2"/>
</dbReference>
<dbReference type="Pfam" id="PF00582">
    <property type="entry name" value="Usp"/>
    <property type="match status" value="2"/>
</dbReference>
<dbReference type="PANTHER" id="PTHR46268">
    <property type="entry name" value="STRESS RESPONSE PROTEIN NHAX"/>
    <property type="match status" value="1"/>
</dbReference>
<organism evidence="3 4">
    <name type="scientific">Syntrophobacter fumaroxidans (strain DSM 10017 / MPOB)</name>
    <dbReference type="NCBI Taxonomy" id="335543"/>
    <lineage>
        <taxon>Bacteria</taxon>
        <taxon>Pseudomonadati</taxon>
        <taxon>Thermodesulfobacteriota</taxon>
        <taxon>Syntrophobacteria</taxon>
        <taxon>Syntrophobacterales</taxon>
        <taxon>Syntrophobacteraceae</taxon>
        <taxon>Syntrophobacter</taxon>
    </lineage>
</organism>
<dbReference type="PANTHER" id="PTHR46268:SF6">
    <property type="entry name" value="UNIVERSAL STRESS PROTEIN UP12"/>
    <property type="match status" value="1"/>
</dbReference>
<dbReference type="HOGENOM" id="CLU_075315_0_1_7"/>
<dbReference type="STRING" id="335543.Sfum_1290"/>
<dbReference type="RefSeq" id="WP_011698153.1">
    <property type="nucleotide sequence ID" value="NC_008554.1"/>
</dbReference>
<dbReference type="AlphaFoldDB" id="A0LHT0"/>
<dbReference type="Proteomes" id="UP000001784">
    <property type="component" value="Chromosome"/>
</dbReference>
<evidence type="ECO:0000313" key="3">
    <source>
        <dbReference type="EMBL" id="ABK16982.1"/>
    </source>
</evidence>
<evidence type="ECO:0000256" key="1">
    <source>
        <dbReference type="ARBA" id="ARBA00008791"/>
    </source>
</evidence>
<dbReference type="KEGG" id="sfu:Sfum_1290"/>
<feature type="domain" description="UspA" evidence="2">
    <location>
        <begin position="6"/>
        <end position="156"/>
    </location>
</feature>
<feature type="domain" description="UspA" evidence="2">
    <location>
        <begin position="163"/>
        <end position="303"/>
    </location>
</feature>
<evidence type="ECO:0000259" key="2">
    <source>
        <dbReference type="Pfam" id="PF00582"/>
    </source>
</evidence>
<sequence length="313" mass="34145">MSRNGKSILLALDGSKQALEMVRYAARCLPRENEMVLFHVMSKVPEPLRDLGFDPGWHGEDKGLAEWEKQQEETIEEFMETGRRALLSAGFASSAVKIKVSELKEGFARDIAAEAVNGYEAVVLGRRGLNPLQNAVLGSIASKLAVKLCKIPVWLVGGRPARGKVLIAVDRSDSAMQAVDHVGKVLGGTGTAIELVHVVRGLDGTLAGYQKVFMGEYMQRLTREAEERIRPTFEEAIDHLEAFGISAGRVTTKVINGVKSRAGAILEEAETGDFGTIVAGRRGLTRTENYDMGRVIAKLLQMARRQAVWIVGC</sequence>
<evidence type="ECO:0000313" key="4">
    <source>
        <dbReference type="Proteomes" id="UP000001784"/>
    </source>
</evidence>
<dbReference type="InterPro" id="IPR006016">
    <property type="entry name" value="UspA"/>
</dbReference>
<dbReference type="InterPro" id="IPR014729">
    <property type="entry name" value="Rossmann-like_a/b/a_fold"/>
</dbReference>
<dbReference type="EMBL" id="CP000478">
    <property type="protein sequence ID" value="ABK16982.1"/>
    <property type="molecule type" value="Genomic_DNA"/>
</dbReference>
<dbReference type="eggNOG" id="COG0589">
    <property type="taxonomic scope" value="Bacteria"/>
</dbReference>
<name>A0LHT0_SYNFM</name>
<comment type="similarity">
    <text evidence="1">Belongs to the universal stress protein A family.</text>
</comment>
<proteinExistence type="inferred from homology"/>
<protein>
    <submittedName>
        <fullName evidence="3">UspA domain protein</fullName>
    </submittedName>
</protein>
<reference evidence="3 4" key="1">
    <citation type="submission" date="2006-10" db="EMBL/GenBank/DDBJ databases">
        <title>Complete sequence of Syntrophobacter fumaroxidans MPOB.</title>
        <authorList>
            <consortium name="US DOE Joint Genome Institute"/>
            <person name="Copeland A."/>
            <person name="Lucas S."/>
            <person name="Lapidus A."/>
            <person name="Barry K."/>
            <person name="Detter J.C."/>
            <person name="Glavina del Rio T."/>
            <person name="Hammon N."/>
            <person name="Israni S."/>
            <person name="Pitluck S."/>
            <person name="Goltsman E.G."/>
            <person name="Martinez M."/>
            <person name="Schmutz J."/>
            <person name="Larimer F."/>
            <person name="Land M."/>
            <person name="Hauser L."/>
            <person name="Kyrpides N."/>
            <person name="Kim E."/>
            <person name="Boone D.R."/>
            <person name="Brockman F."/>
            <person name="Culley D."/>
            <person name="Ferry J."/>
            <person name="Gunsalus R."/>
            <person name="McInerney M.J."/>
            <person name="Morrison M."/>
            <person name="Plugge C."/>
            <person name="Rohlin L."/>
            <person name="Scholten J."/>
            <person name="Sieber J."/>
            <person name="Stams A.J.M."/>
            <person name="Worm P."/>
            <person name="Henstra A.M."/>
            <person name="Richardson P."/>
        </authorList>
    </citation>
    <scope>NUCLEOTIDE SEQUENCE [LARGE SCALE GENOMIC DNA]</scope>
    <source>
        <strain evidence="4">DSM 10017 / MPOB</strain>
    </source>
</reference>
<dbReference type="CDD" id="cd00293">
    <property type="entry name" value="USP-like"/>
    <property type="match status" value="1"/>
</dbReference>